<dbReference type="Proteomes" id="UP001059893">
    <property type="component" value="Unassembled WGS sequence"/>
</dbReference>
<comment type="caution">
    <text evidence="1">The sequence shown here is derived from an EMBL/GenBank/DDBJ whole genome shotgun (WGS) entry which is preliminary data.</text>
</comment>
<gene>
    <name evidence="1" type="ORF">MCOR33_009061</name>
</gene>
<sequence length="70" mass="7501">MYLLDYAMPIIPRSIPIIASRKGMIPMETIQHRCALVYLGVFSGVLKPIPLTSAVAAPLISPPKQSGIGP</sequence>
<keyword evidence="2" id="KW-1185">Reference proteome</keyword>
<reference evidence="1" key="1">
    <citation type="submission" date="2021-01" db="EMBL/GenBank/DDBJ databases">
        <title>Deciphering the adaptive evolutionary patterns associated with biogeogrpahic diversity in the finger millet blast pathogen Magnaporthe oryzae in Eastern Africa.</title>
        <authorList>
            <person name="Onyema G."/>
            <person name="Shittu T.A."/>
            <person name="Dodsworth S."/>
            <person name="Devilliers S."/>
            <person name="Muthumeenakshi S."/>
            <person name="Sreenivasaprasad S."/>
        </authorList>
    </citation>
    <scope>NUCLEOTIDE SEQUENCE</scope>
    <source>
        <strain evidence="1">D15/s37</strain>
    </source>
</reference>
<name>A0ABQ8N9M2_PYRGI</name>
<organism evidence="1 2">
    <name type="scientific">Pyricularia grisea</name>
    <name type="common">Crabgrass-specific blast fungus</name>
    <name type="synonym">Magnaporthe grisea</name>
    <dbReference type="NCBI Taxonomy" id="148305"/>
    <lineage>
        <taxon>Eukaryota</taxon>
        <taxon>Fungi</taxon>
        <taxon>Dikarya</taxon>
        <taxon>Ascomycota</taxon>
        <taxon>Pezizomycotina</taxon>
        <taxon>Sordariomycetes</taxon>
        <taxon>Sordariomycetidae</taxon>
        <taxon>Magnaporthales</taxon>
        <taxon>Pyriculariaceae</taxon>
        <taxon>Pyricularia</taxon>
    </lineage>
</organism>
<proteinExistence type="predicted"/>
<accession>A0ABQ8N9M2</accession>
<evidence type="ECO:0000313" key="1">
    <source>
        <dbReference type="EMBL" id="KAI6293558.1"/>
    </source>
</evidence>
<evidence type="ECO:0000313" key="2">
    <source>
        <dbReference type="Proteomes" id="UP001059893"/>
    </source>
</evidence>
<protein>
    <submittedName>
        <fullName evidence="1">Uncharacterized protein</fullName>
    </submittedName>
</protein>
<dbReference type="EMBL" id="JABSND010000237">
    <property type="protein sequence ID" value="KAI6293558.1"/>
    <property type="molecule type" value="Genomic_DNA"/>
</dbReference>